<dbReference type="AlphaFoldDB" id="I2G6P0"/>
<dbReference type="EMBL" id="CAGI01000196">
    <property type="protein sequence ID" value="CCF54833.1"/>
    <property type="molecule type" value="Genomic_DNA"/>
</dbReference>
<evidence type="ECO:0000256" key="1">
    <source>
        <dbReference type="SAM" id="MobiDB-lite"/>
    </source>
</evidence>
<sequence>MVHQLNFEALATAFSTYQSALESTPTQKFDPQQAHARTAGGSNQDRSAQETNTNDGGEIAKTTNRPQKIQCFICRQIGCGARQCDASVSIPKNSPLTNSN</sequence>
<gene>
    <name evidence="2" type="ORF">UHOR_01338</name>
</gene>
<dbReference type="Proteomes" id="UP000006174">
    <property type="component" value="Unassembled WGS sequence"/>
</dbReference>
<feature type="compositionally biased region" description="Polar residues" evidence="1">
    <location>
        <begin position="20"/>
        <end position="30"/>
    </location>
</feature>
<accession>I2G6P0</accession>
<organism evidence="2 3">
    <name type="scientific">Ustilago hordei</name>
    <name type="common">Barley covered smut fungus</name>
    <dbReference type="NCBI Taxonomy" id="120017"/>
    <lineage>
        <taxon>Eukaryota</taxon>
        <taxon>Fungi</taxon>
        <taxon>Dikarya</taxon>
        <taxon>Basidiomycota</taxon>
        <taxon>Ustilaginomycotina</taxon>
        <taxon>Ustilaginomycetes</taxon>
        <taxon>Ustilaginales</taxon>
        <taxon>Ustilaginaceae</taxon>
        <taxon>Ustilago</taxon>
    </lineage>
</organism>
<evidence type="ECO:0000313" key="2">
    <source>
        <dbReference type="EMBL" id="CCF54833.1"/>
    </source>
</evidence>
<evidence type="ECO:0000313" key="3">
    <source>
        <dbReference type="Proteomes" id="UP000006174"/>
    </source>
</evidence>
<comment type="caution">
    <text evidence="2">The sequence shown here is derived from an EMBL/GenBank/DDBJ whole genome shotgun (WGS) entry which is preliminary data.</text>
</comment>
<protein>
    <submittedName>
        <fullName evidence="2">Uncharacterized protein</fullName>
    </submittedName>
</protein>
<feature type="region of interest" description="Disordered" evidence="1">
    <location>
        <begin position="20"/>
        <end position="62"/>
    </location>
</feature>
<proteinExistence type="predicted"/>
<dbReference type="HOGENOM" id="CLU_148862_0_0_1"/>
<feature type="compositionally biased region" description="Polar residues" evidence="1">
    <location>
        <begin position="40"/>
        <end position="62"/>
    </location>
</feature>
<name>I2G6P0_USTHO</name>
<reference evidence="2 3" key="1">
    <citation type="journal article" date="2012" name="Plant Cell">
        <title>Genome comparison of barley and maize smut fungi reveals targeted loss of RNA silencing components and species-specific presence of transposable elements.</title>
        <authorList>
            <person name="Laurie J.D."/>
            <person name="Ali S."/>
            <person name="Linning R."/>
            <person name="Mannhaupt G."/>
            <person name="Wong P."/>
            <person name="Gueldener U."/>
            <person name="Muensterkoetter M."/>
            <person name="Moore R."/>
            <person name="Kahmann R."/>
            <person name="Bakkeren G."/>
            <person name="Schirawski J."/>
        </authorList>
    </citation>
    <scope>NUCLEOTIDE SEQUENCE [LARGE SCALE GENOMIC DNA]</scope>
    <source>
        <strain evidence="3">Uh4875-4</strain>
    </source>
</reference>
<keyword evidence="3" id="KW-1185">Reference proteome</keyword>